<dbReference type="RefSeq" id="WP_134167305.1">
    <property type="nucleotide sequence ID" value="NZ_SODD01000001.1"/>
</dbReference>
<name>A0A4R8A6P7_9FIRM</name>
<dbReference type="EMBL" id="SODD01000001">
    <property type="protein sequence ID" value="TDW26352.1"/>
    <property type="molecule type" value="Genomic_DNA"/>
</dbReference>
<gene>
    <name evidence="1" type="ORF">EDD63_10167</name>
</gene>
<evidence type="ECO:0000313" key="1">
    <source>
        <dbReference type="EMBL" id="TDW26352.1"/>
    </source>
</evidence>
<accession>A0A4R8A6P7</accession>
<dbReference type="AlphaFoldDB" id="A0A4R8A6P7"/>
<keyword evidence="2" id="KW-1185">Reference proteome</keyword>
<dbReference type="OrthoDB" id="1767481at2"/>
<evidence type="ECO:0000313" key="2">
    <source>
        <dbReference type="Proteomes" id="UP000294743"/>
    </source>
</evidence>
<sequence>MNIKQQVQRFWRIFLEERSNLERALDHNDEAEITEITKILNTYFEEFSNSQLDIAKEEDSYEITFLSGQDKNVQLIGVLLKQLAPEAILDTWIVNSYLPPLSTKALHTILRVQDKEYTADDFMVYYEIDENAKALHCEVYCDAFEVMDESKANEVAVYMLQLFIGECALEAYIASYEIVRERHGGSQVVLSQFYELLMEIIDEKEWPMYQDPTQIYRVYKLDEKKIKDEVRQDMKIIFTTHPVLIAESLQDQYVTSHEFFDFGGEFGYVYYKNQNGNESDALFRQALEKKFNELLFEKGIAKSIGGAMGATYAYVDLAIYDKEAFIKALKNINEHLSVKLEYRAFNDETTEIA</sequence>
<organism evidence="1 2">
    <name type="scientific">Breznakia blatticola</name>
    <dbReference type="NCBI Taxonomy" id="1754012"/>
    <lineage>
        <taxon>Bacteria</taxon>
        <taxon>Bacillati</taxon>
        <taxon>Bacillota</taxon>
        <taxon>Erysipelotrichia</taxon>
        <taxon>Erysipelotrichales</taxon>
        <taxon>Erysipelotrichaceae</taxon>
        <taxon>Breznakia</taxon>
    </lineage>
</organism>
<reference evidence="1 2" key="1">
    <citation type="submission" date="2019-03" db="EMBL/GenBank/DDBJ databases">
        <title>Genomic Encyclopedia of Type Strains, Phase IV (KMG-IV): sequencing the most valuable type-strain genomes for metagenomic binning, comparative biology and taxonomic classification.</title>
        <authorList>
            <person name="Goeker M."/>
        </authorList>
    </citation>
    <scope>NUCLEOTIDE SEQUENCE [LARGE SCALE GENOMIC DNA]</scope>
    <source>
        <strain evidence="1 2">DSM 28867</strain>
    </source>
</reference>
<protein>
    <submittedName>
        <fullName evidence="1">Uncharacterized protein</fullName>
    </submittedName>
</protein>
<proteinExistence type="predicted"/>
<comment type="caution">
    <text evidence="1">The sequence shown here is derived from an EMBL/GenBank/DDBJ whole genome shotgun (WGS) entry which is preliminary data.</text>
</comment>
<dbReference type="Proteomes" id="UP000294743">
    <property type="component" value="Unassembled WGS sequence"/>
</dbReference>